<reference evidence="2" key="1">
    <citation type="submission" date="2016-10" db="EMBL/GenBank/DDBJ databases">
        <authorList>
            <person name="Varghese N."/>
            <person name="Submissions S."/>
        </authorList>
    </citation>
    <scope>NUCLEOTIDE SEQUENCE [LARGE SCALE GENOMIC DNA]</scope>
    <source>
        <strain evidence="2">M1</strain>
    </source>
</reference>
<dbReference type="AlphaFoldDB" id="A0A1I0TWJ8"/>
<name>A0A1I0TWJ8_9BACL</name>
<accession>A0A1I0TWJ8</accession>
<evidence type="ECO:0000313" key="1">
    <source>
        <dbReference type="EMBL" id="SFA56214.1"/>
    </source>
</evidence>
<sequence length="85" mass="9813">MVNGQNLSCSILKFDLNKRLNSIIQKINNNLLFFYENARLERPFSCPGGEQKLLMELFRENPHHLVSAVYAPDPCGYTENGQKRQ</sequence>
<dbReference type="Proteomes" id="UP000198650">
    <property type="component" value="Unassembled WGS sequence"/>
</dbReference>
<keyword evidence="2" id="KW-1185">Reference proteome</keyword>
<organism evidence="1 2">
    <name type="scientific">Parageobacillus thermantarcticus</name>
    <dbReference type="NCBI Taxonomy" id="186116"/>
    <lineage>
        <taxon>Bacteria</taxon>
        <taxon>Bacillati</taxon>
        <taxon>Bacillota</taxon>
        <taxon>Bacilli</taxon>
        <taxon>Bacillales</taxon>
        <taxon>Anoxybacillaceae</taxon>
        <taxon>Parageobacillus</taxon>
    </lineage>
</organism>
<dbReference type="EMBL" id="FOJS01000070">
    <property type="protein sequence ID" value="SFA56214.1"/>
    <property type="molecule type" value="Genomic_DNA"/>
</dbReference>
<protein>
    <submittedName>
        <fullName evidence="1">Uncharacterized protein</fullName>
    </submittedName>
</protein>
<proteinExistence type="predicted"/>
<evidence type="ECO:0000313" key="2">
    <source>
        <dbReference type="Proteomes" id="UP000198650"/>
    </source>
</evidence>
<gene>
    <name evidence="1" type="ORF">SAMN05192569_10708</name>
</gene>